<dbReference type="Pfam" id="PF13649">
    <property type="entry name" value="Methyltransf_25"/>
    <property type="match status" value="1"/>
</dbReference>
<dbReference type="GO" id="GO:0008168">
    <property type="term" value="F:methyltransferase activity"/>
    <property type="evidence" value="ECO:0007669"/>
    <property type="project" value="UniProtKB-KW"/>
</dbReference>
<evidence type="ECO:0000313" key="4">
    <source>
        <dbReference type="Proteomes" id="UP000186705"/>
    </source>
</evidence>
<keyword evidence="1 3" id="KW-0808">Transferase</keyword>
<dbReference type="RefSeq" id="WP_076340792.1">
    <property type="nucleotide sequence ID" value="NZ_CAPDDE010000002.1"/>
</dbReference>
<reference evidence="3 4" key="1">
    <citation type="submission" date="2016-11" db="EMBL/GenBank/DDBJ databases">
        <title>Description of two novel members of the family Erysipelotrichaceae: Ileibacterium lipovorans gen. nov., sp. nov. and Dubosiella newyorkensis, gen. nov., sp. nov.</title>
        <authorList>
            <person name="Cox L.M."/>
            <person name="Sohn J."/>
            <person name="Tyrrell K.L."/>
            <person name="Citron D.M."/>
            <person name="Lawson P.A."/>
            <person name="Patel N.B."/>
            <person name="Iizumi T."/>
            <person name="Perez-Perez G.I."/>
            <person name="Goldstein E.J."/>
            <person name="Blaser M.J."/>
        </authorList>
    </citation>
    <scope>NUCLEOTIDE SEQUENCE [LARGE SCALE GENOMIC DNA]</scope>
    <source>
        <strain evidence="3 4">NYU-BL-A4</strain>
    </source>
</reference>
<dbReference type="InterPro" id="IPR029063">
    <property type="entry name" value="SAM-dependent_MTases_sf"/>
</dbReference>
<dbReference type="CDD" id="cd02440">
    <property type="entry name" value="AdoMet_MTases"/>
    <property type="match status" value="1"/>
</dbReference>
<proteinExistence type="predicted"/>
<dbReference type="SUPFAM" id="SSF53335">
    <property type="entry name" value="S-adenosyl-L-methionine-dependent methyltransferases"/>
    <property type="match status" value="1"/>
</dbReference>
<dbReference type="OrthoDB" id="9811589at2"/>
<dbReference type="STRING" id="1862672.BO225_02925"/>
<keyword evidence="3" id="KW-0489">Methyltransferase</keyword>
<gene>
    <name evidence="3" type="ORF">BO225_02925</name>
</gene>
<evidence type="ECO:0000256" key="1">
    <source>
        <dbReference type="ARBA" id="ARBA00022679"/>
    </source>
</evidence>
<dbReference type="Proteomes" id="UP000186705">
    <property type="component" value="Unassembled WGS sequence"/>
</dbReference>
<protein>
    <submittedName>
        <fullName evidence="3">SAM-dependent methyltransferase</fullName>
    </submittedName>
</protein>
<comment type="caution">
    <text evidence="3">The sequence shown here is derived from an EMBL/GenBank/DDBJ whole genome shotgun (WGS) entry which is preliminary data.</text>
</comment>
<dbReference type="EMBL" id="MPKA01000047">
    <property type="protein sequence ID" value="OLU47511.1"/>
    <property type="molecule type" value="Genomic_DNA"/>
</dbReference>
<dbReference type="AlphaFoldDB" id="A0A1U7NPE9"/>
<dbReference type="GO" id="GO:0032259">
    <property type="term" value="P:methylation"/>
    <property type="evidence" value="ECO:0007669"/>
    <property type="project" value="UniProtKB-KW"/>
</dbReference>
<name>A0A1U7NPE9_9FIRM</name>
<organism evidence="3 4">
    <name type="scientific">Dubosiella newyorkensis</name>
    <dbReference type="NCBI Taxonomy" id="1862672"/>
    <lineage>
        <taxon>Bacteria</taxon>
        <taxon>Bacillati</taxon>
        <taxon>Bacillota</taxon>
        <taxon>Erysipelotrichia</taxon>
        <taxon>Erysipelotrichales</taxon>
        <taxon>Erysipelotrichaceae</taxon>
        <taxon>Dubosiella</taxon>
    </lineage>
</organism>
<dbReference type="Gene3D" id="2.20.25.110">
    <property type="entry name" value="S-adenosyl-L-methionine-dependent methyltransferases"/>
    <property type="match status" value="1"/>
</dbReference>
<evidence type="ECO:0000313" key="3">
    <source>
        <dbReference type="EMBL" id="OLU47511.1"/>
    </source>
</evidence>
<evidence type="ECO:0000259" key="2">
    <source>
        <dbReference type="Pfam" id="PF13649"/>
    </source>
</evidence>
<accession>A0A1U7NPE9</accession>
<feature type="domain" description="Methyltransferase" evidence="2">
    <location>
        <begin position="36"/>
        <end position="129"/>
    </location>
</feature>
<dbReference type="PANTHER" id="PTHR43861">
    <property type="entry name" value="TRANS-ACONITATE 2-METHYLTRANSFERASE-RELATED"/>
    <property type="match status" value="1"/>
</dbReference>
<keyword evidence="4" id="KW-1185">Reference proteome</keyword>
<dbReference type="Gene3D" id="3.40.50.150">
    <property type="entry name" value="Vaccinia Virus protein VP39"/>
    <property type="match status" value="1"/>
</dbReference>
<dbReference type="InterPro" id="IPR041698">
    <property type="entry name" value="Methyltransf_25"/>
</dbReference>
<dbReference type="GeneID" id="78274901"/>
<sequence length="238" mass="27938">MIYNTLAHYYDALVKDDQATSAWYDWIHTVKIGSSILELACGSGEITRRLAQDGVHIDALDLSEEMIAEAKQKQDSQSIHYFTGNMLDLKECGQYEAILCLCDSINYILDPDDLIHLFREVDAHLSDSGYFLFDTHSLDRLEEFQEEFNETGEFEDGVQYQWSIMAEDDFIYQDFAFYKLDGTIQQEHHIQRVYEPTWLHEQLERFFTIVDIRTDFDQEGIQSGEKYFYIVQKKGKEQ</sequence>